<feature type="chain" id="PRO_5046405910" evidence="1">
    <location>
        <begin position="20"/>
        <end position="144"/>
    </location>
</feature>
<dbReference type="EMBL" id="CP081966">
    <property type="protein sequence ID" value="QZP24480.1"/>
    <property type="molecule type" value="Genomic_DNA"/>
</dbReference>
<name>A0ABX9AW34_9PSED</name>
<gene>
    <name evidence="2" type="ORF">K5H97_16710</name>
</gene>
<feature type="signal peptide" evidence="1">
    <location>
        <begin position="1"/>
        <end position="19"/>
    </location>
</feature>
<proteinExistence type="predicted"/>
<reference evidence="2 3" key="1">
    <citation type="submission" date="2021-08" db="EMBL/GenBank/DDBJ databases">
        <title>Bactericidal Effect of Pseudomonas oryziphila sp. nov., a novel Pseudomonas Species Against Xanthomonas oryzae Reduces Disease Severity of Bacterial Leaf Streak of Rice.</title>
        <authorList>
            <person name="Yang R."/>
            <person name="Li S."/>
            <person name="Li Y."/>
            <person name="Yan Y."/>
            <person name="Fang Y."/>
            <person name="Zou L."/>
            <person name="Chen G."/>
        </authorList>
    </citation>
    <scope>NUCLEOTIDE SEQUENCE [LARGE SCALE GENOMIC DNA]</scope>
    <source>
        <strain evidence="2 3">DSM 17497</strain>
    </source>
</reference>
<evidence type="ECO:0000313" key="3">
    <source>
        <dbReference type="Proteomes" id="UP000825591"/>
    </source>
</evidence>
<protein>
    <submittedName>
        <fullName evidence="2">Uncharacterized protein</fullName>
    </submittedName>
</protein>
<accession>A0ABX9AW34</accession>
<dbReference type="RefSeq" id="WP_155952714.1">
    <property type="nucleotide sequence ID" value="NZ_CP081966.1"/>
</dbReference>
<keyword evidence="3" id="KW-1185">Reference proteome</keyword>
<organism evidence="2 3">
    <name type="scientific">Pseudomonas mosselii</name>
    <dbReference type="NCBI Taxonomy" id="78327"/>
    <lineage>
        <taxon>Bacteria</taxon>
        <taxon>Pseudomonadati</taxon>
        <taxon>Pseudomonadota</taxon>
        <taxon>Gammaproteobacteria</taxon>
        <taxon>Pseudomonadales</taxon>
        <taxon>Pseudomonadaceae</taxon>
        <taxon>Pseudomonas</taxon>
    </lineage>
</organism>
<keyword evidence="1" id="KW-0732">Signal</keyword>
<sequence>MLVRASILVLSILPTICQAGWVSSEIKDEMRSSSTQMYTQEASPINGSGPKLTVRVFDKGDGAPSAMLDLSRARVEGCPERGETTCELEVRFGDGTVKKVLFSTEDGKQFIPTEMGAFFGALYHGDKLFVEMNRPWFRRHLQAS</sequence>
<evidence type="ECO:0000313" key="2">
    <source>
        <dbReference type="EMBL" id="QZP24480.1"/>
    </source>
</evidence>
<dbReference type="Proteomes" id="UP000825591">
    <property type="component" value="Chromosome"/>
</dbReference>
<evidence type="ECO:0000256" key="1">
    <source>
        <dbReference type="SAM" id="SignalP"/>
    </source>
</evidence>